<proteinExistence type="predicted"/>
<protein>
    <submittedName>
        <fullName evidence="1">Uncharacterized protein</fullName>
    </submittedName>
</protein>
<evidence type="ECO:0000313" key="2">
    <source>
        <dbReference type="Proteomes" id="UP000196052"/>
    </source>
</evidence>
<organism evidence="1 2">
    <name type="scientific">Bacillus wiedmannii</name>
    <dbReference type="NCBI Taxonomy" id="1890302"/>
    <lineage>
        <taxon>Bacteria</taxon>
        <taxon>Bacillati</taxon>
        <taxon>Bacillota</taxon>
        <taxon>Bacilli</taxon>
        <taxon>Bacillales</taxon>
        <taxon>Bacillaceae</taxon>
        <taxon>Bacillus</taxon>
        <taxon>Bacillus cereus group</taxon>
    </lineage>
</organism>
<sequence>MVMTVVVMYF</sequence>
<name>A0A1C4EEN6_9BACI</name>
<dbReference type="Proteomes" id="UP000196052">
    <property type="component" value="Unassembled WGS sequence"/>
</dbReference>
<evidence type="ECO:0000313" key="1">
    <source>
        <dbReference type="EMBL" id="SCC41952.1"/>
    </source>
</evidence>
<dbReference type="EMBL" id="FMBE01000013">
    <property type="protein sequence ID" value="SCC41952.1"/>
    <property type="molecule type" value="Genomic_DNA"/>
</dbReference>
<accession>A0A1C4EEN6</accession>
<gene>
    <name evidence="1" type="ORF">BC05F1_03440</name>
</gene>
<reference evidence="2" key="1">
    <citation type="submission" date="2016-08" db="EMBL/GenBank/DDBJ databases">
        <authorList>
            <person name="Loux V."/>
            <person name="Rue O."/>
        </authorList>
    </citation>
    <scope>NUCLEOTIDE SEQUENCE [LARGE SCALE GENOMIC DNA]</scope>
    <source>
        <strain evidence="2">INRA Bc05-F1</strain>
    </source>
</reference>